<name>A0A5N7C8B8_PETAA</name>
<gene>
    <name evidence="1" type="ORF">BDV23DRAFT_183468</name>
</gene>
<organism evidence="1">
    <name type="scientific">Petromyces alliaceus</name>
    <name type="common">Aspergillus alliaceus</name>
    <dbReference type="NCBI Taxonomy" id="209559"/>
    <lineage>
        <taxon>Eukaryota</taxon>
        <taxon>Fungi</taxon>
        <taxon>Dikarya</taxon>
        <taxon>Ascomycota</taxon>
        <taxon>Pezizomycotina</taxon>
        <taxon>Eurotiomycetes</taxon>
        <taxon>Eurotiomycetidae</taxon>
        <taxon>Eurotiales</taxon>
        <taxon>Aspergillaceae</taxon>
        <taxon>Aspergillus</taxon>
        <taxon>Aspergillus subgen. Circumdati</taxon>
    </lineage>
</organism>
<protein>
    <submittedName>
        <fullName evidence="1">Uncharacterized protein</fullName>
    </submittedName>
</protein>
<dbReference type="EMBL" id="ML735255">
    <property type="protein sequence ID" value="KAE8390365.1"/>
    <property type="molecule type" value="Genomic_DNA"/>
</dbReference>
<accession>A0A5N7C8B8</accession>
<sequence>MVYTGSVENEKQGSLISHKGASQYMSHGALVKTWRSDLGHRNLTEHGWVERAYSRWKARDLKERGVMLSAVTHLMERAATAQVHQWPRSDGVSCPSKLHDPIVASVFKDGGDDSTTTDLLEQTLFFA</sequence>
<proteinExistence type="predicted"/>
<evidence type="ECO:0000313" key="1">
    <source>
        <dbReference type="EMBL" id="KAE8390365.1"/>
    </source>
</evidence>
<reference evidence="1" key="1">
    <citation type="submission" date="2019-04" db="EMBL/GenBank/DDBJ databases">
        <title>Friends and foes A comparative genomics studyof 23 Aspergillus species from section Flavi.</title>
        <authorList>
            <consortium name="DOE Joint Genome Institute"/>
            <person name="Kjaerbolling I."/>
            <person name="Vesth T."/>
            <person name="Frisvad J.C."/>
            <person name="Nybo J.L."/>
            <person name="Theobald S."/>
            <person name="Kildgaard S."/>
            <person name="Isbrandt T."/>
            <person name="Kuo A."/>
            <person name="Sato A."/>
            <person name="Lyhne E.K."/>
            <person name="Kogle M.E."/>
            <person name="Wiebenga A."/>
            <person name="Kun R.S."/>
            <person name="Lubbers R.J."/>
            <person name="Makela M.R."/>
            <person name="Barry K."/>
            <person name="Chovatia M."/>
            <person name="Clum A."/>
            <person name="Daum C."/>
            <person name="Haridas S."/>
            <person name="He G."/>
            <person name="LaButti K."/>
            <person name="Lipzen A."/>
            <person name="Mondo S."/>
            <person name="Riley R."/>
            <person name="Salamov A."/>
            <person name="Simmons B.A."/>
            <person name="Magnuson J.K."/>
            <person name="Henrissat B."/>
            <person name="Mortensen U.H."/>
            <person name="Larsen T.O."/>
            <person name="Devries R.P."/>
            <person name="Grigoriev I.V."/>
            <person name="Machida M."/>
            <person name="Baker S.E."/>
            <person name="Andersen M.R."/>
        </authorList>
    </citation>
    <scope>NUCLEOTIDE SEQUENCE [LARGE SCALE GENOMIC DNA]</scope>
    <source>
        <strain evidence="1">IBT 14317</strain>
    </source>
</reference>
<dbReference type="Proteomes" id="UP000326877">
    <property type="component" value="Unassembled WGS sequence"/>
</dbReference>
<dbReference type="AlphaFoldDB" id="A0A5N7C8B8"/>